<dbReference type="KEGG" id="clus:A9F13_01g05038"/>
<keyword evidence="1 2" id="KW-0802">TPR repeat</keyword>
<dbReference type="GO" id="GO:0101031">
    <property type="term" value="C:protein folding chaperone complex"/>
    <property type="evidence" value="ECO:0007669"/>
    <property type="project" value="TreeGrafter"/>
</dbReference>
<evidence type="ECO:0000313" key="4">
    <source>
        <dbReference type="Proteomes" id="UP000195602"/>
    </source>
</evidence>
<dbReference type="SMART" id="SM00028">
    <property type="entry name" value="TPR"/>
    <property type="match status" value="3"/>
</dbReference>
<evidence type="ECO:0000256" key="1">
    <source>
        <dbReference type="ARBA" id="ARBA00022803"/>
    </source>
</evidence>
<dbReference type="Gene3D" id="1.25.40.10">
    <property type="entry name" value="Tetratricopeptide repeat domain"/>
    <property type="match status" value="1"/>
</dbReference>
<evidence type="ECO:0000256" key="2">
    <source>
        <dbReference type="PROSITE-ProRule" id="PRU00339"/>
    </source>
</evidence>
<dbReference type="InterPro" id="IPR051966">
    <property type="entry name" value="RPAP3"/>
</dbReference>
<comment type="caution">
    <text evidence="3">The sequence shown here is derived from an EMBL/GenBank/DDBJ whole genome shotgun (WGS) entry which is preliminary data.</text>
</comment>
<evidence type="ECO:0000313" key="3">
    <source>
        <dbReference type="EMBL" id="OVF11051.1"/>
    </source>
</evidence>
<dbReference type="Pfam" id="PF13181">
    <property type="entry name" value="TPR_8"/>
    <property type="match status" value="1"/>
</dbReference>
<dbReference type="AlphaFoldDB" id="A0AA91Q535"/>
<feature type="repeat" description="TPR" evidence="2">
    <location>
        <begin position="75"/>
        <end position="108"/>
    </location>
</feature>
<dbReference type="InterPro" id="IPR019734">
    <property type="entry name" value="TPR_rpt"/>
</dbReference>
<name>A0AA91Q535_CLALS</name>
<dbReference type="PROSITE" id="PS50005">
    <property type="entry name" value="TPR"/>
    <property type="match status" value="3"/>
</dbReference>
<dbReference type="SUPFAM" id="SSF48452">
    <property type="entry name" value="TPR-like"/>
    <property type="match status" value="1"/>
</dbReference>
<dbReference type="Pfam" id="PF13431">
    <property type="entry name" value="TPR_17"/>
    <property type="match status" value="1"/>
</dbReference>
<feature type="repeat" description="TPR" evidence="2">
    <location>
        <begin position="4"/>
        <end position="37"/>
    </location>
</feature>
<proteinExistence type="predicted"/>
<sequence length="316" mass="35534">MPTSAEFKAKGNEAFAEKQFLKAAKLYREAITLDPNNPVLFSNRAQCFINLSDWDRAYRDTEKGLALNPERKIKSKLLYRRGISSKQLGYTDLALKSFQEVVKLDPANSSALEESQFLSDMNKKHKSSAGAQIPIEYVDKLPPQFDLIVTPTGAEDQSNKSHSSLNEQDVNQAVEELFGKKATEEHLSTPKKSNSLNFNEMPSMHYLKSLTTSPPERKINAYKLVVDLETTTIRDLFGKTGVNHEFFELFIEASTFAITEGYKSVSSILSILRLYSSLPRFQIVSRMCPDSLKSDLFTAVQRSSPACLDSFKSLFS</sequence>
<accession>A0AA91Q535</accession>
<dbReference type="PANTHER" id="PTHR46423">
    <property type="entry name" value="RNA POLYMERASE II-ASSOCIATED PROTEIN 3"/>
    <property type="match status" value="1"/>
</dbReference>
<dbReference type="InterPro" id="IPR011990">
    <property type="entry name" value="TPR-like_helical_dom_sf"/>
</dbReference>
<protein>
    <submittedName>
        <fullName evidence="3">Stress-inducible protein</fullName>
    </submittedName>
</protein>
<gene>
    <name evidence="3" type="ORF">A9F13_01g05038</name>
</gene>
<dbReference type="PANTHER" id="PTHR46423:SF1">
    <property type="entry name" value="RNA POLYMERASE II-ASSOCIATED PROTEIN 3"/>
    <property type="match status" value="1"/>
</dbReference>
<feature type="repeat" description="TPR" evidence="2">
    <location>
        <begin position="38"/>
        <end position="71"/>
    </location>
</feature>
<reference evidence="3 4" key="1">
    <citation type="submission" date="2017-04" db="EMBL/GenBank/DDBJ databases">
        <title>Draft genome of the yeast Clavispora lusitaniae type strain CBS 6936.</title>
        <authorList>
            <person name="Durrens P."/>
            <person name="Klopp C."/>
            <person name="Biteau N."/>
            <person name="Fitton-Ouhabi V."/>
            <person name="Dementhon K."/>
            <person name="Accoceberry I."/>
            <person name="Sherman D.J."/>
            <person name="Noel T."/>
        </authorList>
    </citation>
    <scope>NUCLEOTIDE SEQUENCE [LARGE SCALE GENOMIC DNA]</scope>
    <source>
        <strain evidence="3 4">CBS 6936</strain>
    </source>
</reference>
<dbReference type="EMBL" id="LYUB02000001">
    <property type="protein sequence ID" value="OVF11051.1"/>
    <property type="molecule type" value="Genomic_DNA"/>
</dbReference>
<dbReference type="Proteomes" id="UP000195602">
    <property type="component" value="Unassembled WGS sequence"/>
</dbReference>
<organism evidence="3 4">
    <name type="scientific">Clavispora lusitaniae</name>
    <name type="common">Candida lusitaniae</name>
    <dbReference type="NCBI Taxonomy" id="36911"/>
    <lineage>
        <taxon>Eukaryota</taxon>
        <taxon>Fungi</taxon>
        <taxon>Dikarya</taxon>
        <taxon>Ascomycota</taxon>
        <taxon>Saccharomycotina</taxon>
        <taxon>Pichiomycetes</taxon>
        <taxon>Metschnikowiaceae</taxon>
        <taxon>Clavispora</taxon>
    </lineage>
</organism>